<dbReference type="AlphaFoldDB" id="A0A5N6YRL8"/>
<evidence type="ECO:0000313" key="4">
    <source>
        <dbReference type="Proteomes" id="UP000327118"/>
    </source>
</evidence>
<feature type="compositionally biased region" description="Low complexity" evidence="1">
    <location>
        <begin position="115"/>
        <end position="125"/>
    </location>
</feature>
<feature type="signal peptide" evidence="2">
    <location>
        <begin position="1"/>
        <end position="20"/>
    </location>
</feature>
<feature type="region of interest" description="Disordered" evidence="1">
    <location>
        <begin position="25"/>
        <end position="52"/>
    </location>
</feature>
<dbReference type="Proteomes" id="UP000327118">
    <property type="component" value="Unassembled WGS sequence"/>
</dbReference>
<sequence>MKTFISALVLLSMGTPLCLAYPSATGKSVKQGNQPTETGDVAHEDTPLEQSDYDRTFASFPQRAGDLCKDQLNSVSVEFKANGPGSIRIDNVPPACMTLATLFLPDSERSPPIPLGSASLGFSGLSDDDLQDIQTLLDSHKHED</sequence>
<keyword evidence="4" id="KW-1185">Reference proteome</keyword>
<name>A0A5N6YRL8_9EURO</name>
<feature type="compositionally biased region" description="Polar residues" evidence="1">
    <location>
        <begin position="25"/>
        <end position="37"/>
    </location>
</feature>
<feature type="region of interest" description="Disordered" evidence="1">
    <location>
        <begin position="106"/>
        <end position="126"/>
    </location>
</feature>
<dbReference type="EMBL" id="ML739706">
    <property type="protein sequence ID" value="KAE8348155.1"/>
    <property type="molecule type" value="Genomic_DNA"/>
</dbReference>
<gene>
    <name evidence="3" type="ORF">BDV28DRAFT_153168</name>
</gene>
<reference evidence="4" key="1">
    <citation type="submission" date="2019-04" db="EMBL/GenBank/DDBJ databases">
        <title>Friends and foes A comparative genomics studyof 23 Aspergillus species from section Flavi.</title>
        <authorList>
            <consortium name="DOE Joint Genome Institute"/>
            <person name="Kjaerbolling I."/>
            <person name="Vesth T."/>
            <person name="Frisvad J.C."/>
            <person name="Nybo J.L."/>
            <person name="Theobald S."/>
            <person name="Kildgaard S."/>
            <person name="Isbrandt T."/>
            <person name="Kuo A."/>
            <person name="Sato A."/>
            <person name="Lyhne E.K."/>
            <person name="Kogle M.E."/>
            <person name="Wiebenga A."/>
            <person name="Kun R.S."/>
            <person name="Lubbers R.J."/>
            <person name="Makela M.R."/>
            <person name="Barry K."/>
            <person name="Chovatia M."/>
            <person name="Clum A."/>
            <person name="Daum C."/>
            <person name="Haridas S."/>
            <person name="He G."/>
            <person name="LaButti K."/>
            <person name="Lipzen A."/>
            <person name="Mondo S."/>
            <person name="Riley R."/>
            <person name="Salamov A."/>
            <person name="Simmons B.A."/>
            <person name="Magnuson J.K."/>
            <person name="Henrissat B."/>
            <person name="Mortensen U.H."/>
            <person name="Larsen T.O."/>
            <person name="Devries R.P."/>
            <person name="Grigoriev I.V."/>
            <person name="Machida M."/>
            <person name="Baker S.E."/>
            <person name="Andersen M.R."/>
        </authorList>
    </citation>
    <scope>NUCLEOTIDE SEQUENCE [LARGE SCALE GENOMIC DNA]</scope>
    <source>
        <strain evidence="4">CBS 553.77</strain>
    </source>
</reference>
<evidence type="ECO:0000256" key="2">
    <source>
        <dbReference type="SAM" id="SignalP"/>
    </source>
</evidence>
<evidence type="ECO:0000256" key="1">
    <source>
        <dbReference type="SAM" id="MobiDB-lite"/>
    </source>
</evidence>
<proteinExistence type="predicted"/>
<protein>
    <submittedName>
        <fullName evidence="3">Uncharacterized protein</fullName>
    </submittedName>
</protein>
<accession>A0A5N6YRL8</accession>
<dbReference type="OrthoDB" id="4161406at2759"/>
<evidence type="ECO:0000313" key="3">
    <source>
        <dbReference type="EMBL" id="KAE8348155.1"/>
    </source>
</evidence>
<organism evidence="3 4">
    <name type="scientific">Aspergillus coremiiformis</name>
    <dbReference type="NCBI Taxonomy" id="138285"/>
    <lineage>
        <taxon>Eukaryota</taxon>
        <taxon>Fungi</taxon>
        <taxon>Dikarya</taxon>
        <taxon>Ascomycota</taxon>
        <taxon>Pezizomycotina</taxon>
        <taxon>Eurotiomycetes</taxon>
        <taxon>Eurotiomycetidae</taxon>
        <taxon>Eurotiales</taxon>
        <taxon>Aspergillaceae</taxon>
        <taxon>Aspergillus</taxon>
        <taxon>Aspergillus subgen. Circumdati</taxon>
    </lineage>
</organism>
<feature type="chain" id="PRO_5024946034" evidence="2">
    <location>
        <begin position="21"/>
        <end position="144"/>
    </location>
</feature>
<keyword evidence="2" id="KW-0732">Signal</keyword>